<dbReference type="FunFam" id="3.40.50.300:FF:000221">
    <property type="entry name" value="Multidrug ABC transporter ATP-binding protein"/>
    <property type="match status" value="1"/>
</dbReference>
<evidence type="ECO:0000256" key="9">
    <source>
        <dbReference type="SAM" id="Phobius"/>
    </source>
</evidence>
<evidence type="ECO:0000256" key="5">
    <source>
        <dbReference type="ARBA" id="ARBA00022741"/>
    </source>
</evidence>
<dbReference type="PROSITE" id="PS50893">
    <property type="entry name" value="ABC_TRANSPORTER_2"/>
    <property type="match status" value="1"/>
</dbReference>
<dbReference type="Gene3D" id="1.20.1560.10">
    <property type="entry name" value="ABC transporter type 1, transmembrane domain"/>
    <property type="match status" value="1"/>
</dbReference>
<feature type="domain" description="ABC transporter" evidence="10">
    <location>
        <begin position="333"/>
        <end position="566"/>
    </location>
</feature>
<dbReference type="EMBL" id="JACOOT010000012">
    <property type="protein sequence ID" value="MBC5650533.1"/>
    <property type="molecule type" value="Genomic_DNA"/>
</dbReference>
<dbReference type="GO" id="GO:0005886">
    <property type="term" value="C:plasma membrane"/>
    <property type="evidence" value="ECO:0007669"/>
    <property type="project" value="UniProtKB-SubCell"/>
</dbReference>
<name>A0A8I0ACH6_9FIRM</name>
<dbReference type="InterPro" id="IPR017871">
    <property type="entry name" value="ABC_transporter-like_CS"/>
</dbReference>
<evidence type="ECO:0000256" key="2">
    <source>
        <dbReference type="ARBA" id="ARBA00022448"/>
    </source>
</evidence>
<keyword evidence="7 9" id="KW-1133">Transmembrane helix</keyword>
<evidence type="ECO:0000259" key="10">
    <source>
        <dbReference type="PROSITE" id="PS50893"/>
    </source>
</evidence>
<evidence type="ECO:0000256" key="3">
    <source>
        <dbReference type="ARBA" id="ARBA00022475"/>
    </source>
</evidence>
<evidence type="ECO:0000313" key="12">
    <source>
        <dbReference type="EMBL" id="MBC5650533.1"/>
    </source>
</evidence>
<feature type="domain" description="ABC transmembrane type-1" evidence="11">
    <location>
        <begin position="22"/>
        <end position="273"/>
    </location>
</feature>
<dbReference type="GO" id="GO:0016887">
    <property type="term" value="F:ATP hydrolysis activity"/>
    <property type="evidence" value="ECO:0007669"/>
    <property type="project" value="InterPro"/>
</dbReference>
<feature type="transmembrane region" description="Helical" evidence="9">
    <location>
        <begin position="249"/>
        <end position="266"/>
    </location>
</feature>
<keyword evidence="2" id="KW-0813">Transport</keyword>
<keyword evidence="8 9" id="KW-0472">Membrane</keyword>
<reference evidence="12 13" key="1">
    <citation type="submission" date="2020-08" db="EMBL/GenBank/DDBJ databases">
        <title>Genome public.</title>
        <authorList>
            <person name="Liu C."/>
            <person name="Sun Q."/>
        </authorList>
    </citation>
    <scope>NUCLEOTIDE SEQUENCE [LARGE SCALE GENOMIC DNA]</scope>
    <source>
        <strain evidence="12 13">BX17</strain>
    </source>
</reference>
<dbReference type="PANTHER" id="PTHR24221">
    <property type="entry name" value="ATP-BINDING CASSETTE SUB-FAMILY B"/>
    <property type="match status" value="1"/>
</dbReference>
<dbReference type="Pfam" id="PF00664">
    <property type="entry name" value="ABC_membrane"/>
    <property type="match status" value="1"/>
</dbReference>
<keyword evidence="5" id="KW-0547">Nucleotide-binding</keyword>
<comment type="subcellular location">
    <subcellularLocation>
        <location evidence="1">Cell membrane</location>
        <topology evidence="1">Multi-pass membrane protein</topology>
    </subcellularLocation>
</comment>
<sequence>MLTALRKIYDFAGNWQGVLKKSVAFSLLHSIFDMFQIAALFLILIGLTEGMTLQIIVFTLLLLIIGILGKIYCSYISDFSQTKVGYYMCAEKRIHVGDRMKYMPMGYFNDHSLGKLTSAVTTTIGDVENNAPSVLITVVHGFVHVVVITIVMFFFDWRIGSLCCLGILLFLVCNSMMQKKSQKISLERQRAQEDLVGATLEYIQGMNIVKSFNLGGNSNQKMKQAIEESRVRNTKLETVFIPYGAAQQFVLRLISVSIMFCSILFYLQGSMTLVYCLLMCVASFLIFSELEKAGGKSFALRLIESSIDKINEIDETPIMDLSGQNITPPNMDIELKDVSFSYGEHQIFRCINLSVPSRTTLAIVGPSGSGKTTLCSLIARFWDVQSGSITLGGTDIRDYTLDKLLSNFSIVFQNVYLFADTIENNIRFGKPDASHDEVVRVAKKACCHDFIMALPKGYDTVIGESGATLSGGEKQRISIARAILKDAPIVILDEATSSVDPENESDLQAAIESLTESKTVITIAHRLKTVKNADQIVVIADGKITQRGTHEQLKMQSGIYADFINIRHKTTGWKLVQ</sequence>
<dbReference type="InterPro" id="IPR003593">
    <property type="entry name" value="AAA+_ATPase"/>
</dbReference>
<keyword evidence="3" id="KW-1003">Cell membrane</keyword>
<dbReference type="Proteomes" id="UP000652847">
    <property type="component" value="Unassembled WGS sequence"/>
</dbReference>
<dbReference type="SUPFAM" id="SSF90123">
    <property type="entry name" value="ABC transporter transmembrane region"/>
    <property type="match status" value="1"/>
</dbReference>
<evidence type="ECO:0000256" key="4">
    <source>
        <dbReference type="ARBA" id="ARBA00022692"/>
    </source>
</evidence>
<dbReference type="AlphaFoldDB" id="A0A8I0ACH6"/>
<dbReference type="PROSITE" id="PS50929">
    <property type="entry name" value="ABC_TM1F"/>
    <property type="match status" value="1"/>
</dbReference>
<evidence type="ECO:0000256" key="6">
    <source>
        <dbReference type="ARBA" id="ARBA00022840"/>
    </source>
</evidence>
<dbReference type="GO" id="GO:0034040">
    <property type="term" value="F:ATPase-coupled lipid transmembrane transporter activity"/>
    <property type="evidence" value="ECO:0007669"/>
    <property type="project" value="TreeGrafter"/>
</dbReference>
<dbReference type="PROSITE" id="PS00211">
    <property type="entry name" value="ABC_TRANSPORTER_1"/>
    <property type="match status" value="1"/>
</dbReference>
<dbReference type="Pfam" id="PF00005">
    <property type="entry name" value="ABC_tran"/>
    <property type="match status" value="1"/>
</dbReference>
<feature type="transmembrane region" description="Helical" evidence="9">
    <location>
        <begin position="53"/>
        <end position="73"/>
    </location>
</feature>
<protein>
    <submittedName>
        <fullName evidence="12">ABC transporter ATP-binding protein</fullName>
    </submittedName>
</protein>
<proteinExistence type="predicted"/>
<keyword evidence="13" id="KW-1185">Reference proteome</keyword>
<evidence type="ECO:0000256" key="1">
    <source>
        <dbReference type="ARBA" id="ARBA00004651"/>
    </source>
</evidence>
<evidence type="ECO:0000256" key="8">
    <source>
        <dbReference type="ARBA" id="ARBA00023136"/>
    </source>
</evidence>
<dbReference type="Gene3D" id="3.40.50.300">
    <property type="entry name" value="P-loop containing nucleotide triphosphate hydrolases"/>
    <property type="match status" value="1"/>
</dbReference>
<accession>A0A8I0ACH6</accession>
<gene>
    <name evidence="12" type="ORF">H8S54_05270</name>
</gene>
<dbReference type="InterPro" id="IPR027417">
    <property type="entry name" value="P-loop_NTPase"/>
</dbReference>
<dbReference type="SUPFAM" id="SSF52540">
    <property type="entry name" value="P-loop containing nucleoside triphosphate hydrolases"/>
    <property type="match status" value="1"/>
</dbReference>
<dbReference type="RefSeq" id="WP_186582088.1">
    <property type="nucleotide sequence ID" value="NZ_JACOOT010000012.1"/>
</dbReference>
<evidence type="ECO:0000313" key="13">
    <source>
        <dbReference type="Proteomes" id="UP000652847"/>
    </source>
</evidence>
<dbReference type="InterPro" id="IPR003439">
    <property type="entry name" value="ABC_transporter-like_ATP-bd"/>
</dbReference>
<feature type="transmembrane region" description="Helical" evidence="9">
    <location>
        <begin position="134"/>
        <end position="153"/>
    </location>
</feature>
<dbReference type="GO" id="GO:0140359">
    <property type="term" value="F:ABC-type transporter activity"/>
    <property type="evidence" value="ECO:0007669"/>
    <property type="project" value="InterPro"/>
</dbReference>
<dbReference type="InterPro" id="IPR039421">
    <property type="entry name" value="Type_1_exporter"/>
</dbReference>
<dbReference type="PANTHER" id="PTHR24221:SF397">
    <property type="entry name" value="ABC TRANSPORTER, ATP-BINDING TRANSMEMBRANE PROTEIN"/>
    <property type="match status" value="1"/>
</dbReference>
<dbReference type="GO" id="GO:0005524">
    <property type="term" value="F:ATP binding"/>
    <property type="evidence" value="ECO:0007669"/>
    <property type="project" value="UniProtKB-KW"/>
</dbReference>
<keyword evidence="4 9" id="KW-0812">Transmembrane</keyword>
<evidence type="ECO:0000256" key="7">
    <source>
        <dbReference type="ARBA" id="ARBA00022989"/>
    </source>
</evidence>
<dbReference type="SMART" id="SM00382">
    <property type="entry name" value="AAA"/>
    <property type="match status" value="1"/>
</dbReference>
<dbReference type="InterPro" id="IPR036640">
    <property type="entry name" value="ABC1_TM_sf"/>
</dbReference>
<comment type="caution">
    <text evidence="12">The sequence shown here is derived from an EMBL/GenBank/DDBJ whole genome shotgun (WGS) entry which is preliminary data.</text>
</comment>
<feature type="transmembrane region" description="Helical" evidence="9">
    <location>
        <begin position="159"/>
        <end position="177"/>
    </location>
</feature>
<feature type="transmembrane region" description="Helical" evidence="9">
    <location>
        <begin position="23"/>
        <end position="47"/>
    </location>
</feature>
<evidence type="ECO:0000259" key="11">
    <source>
        <dbReference type="PROSITE" id="PS50929"/>
    </source>
</evidence>
<dbReference type="InterPro" id="IPR011527">
    <property type="entry name" value="ABC1_TM_dom"/>
</dbReference>
<keyword evidence="6 12" id="KW-0067">ATP-binding</keyword>
<organism evidence="12 13">
    <name type="scientific">Blautia segnis</name>
    <dbReference type="NCBI Taxonomy" id="2763030"/>
    <lineage>
        <taxon>Bacteria</taxon>
        <taxon>Bacillati</taxon>
        <taxon>Bacillota</taxon>
        <taxon>Clostridia</taxon>
        <taxon>Lachnospirales</taxon>
        <taxon>Lachnospiraceae</taxon>
        <taxon>Blautia</taxon>
    </lineage>
</organism>